<dbReference type="Gene3D" id="3.30.420.100">
    <property type="match status" value="1"/>
</dbReference>
<organism evidence="7 9">
    <name type="scientific">Candidatus Nitrosopelagicus brevis</name>
    <dbReference type="NCBI Taxonomy" id="1410606"/>
    <lineage>
        <taxon>Archaea</taxon>
        <taxon>Nitrososphaerota</taxon>
    </lineage>
</organism>
<dbReference type="KEGG" id="nbv:T478_1117"/>
<name>A0A0A7V7D4_9ARCH</name>
<dbReference type="AlphaFoldDB" id="A0A0A7V7D4"/>
<evidence type="ECO:0000256" key="1">
    <source>
        <dbReference type="ARBA" id="ARBA00007116"/>
    </source>
</evidence>
<dbReference type="GO" id="GO:0003735">
    <property type="term" value="F:structural constituent of ribosome"/>
    <property type="evidence" value="ECO:0007669"/>
    <property type="project" value="InterPro"/>
</dbReference>
<evidence type="ECO:0000313" key="7">
    <source>
        <dbReference type="EMBL" id="AJA92570.1"/>
    </source>
</evidence>
<dbReference type="OrthoDB" id="8644at2157"/>
<comment type="similarity">
    <text evidence="1 6">Belongs to the universal ribosomal protein uL18 family.</text>
</comment>
<sequence>MAYSKILQRIRSEKTNYRKRKIMLMGKRDFITVNVTNENTQVQIVKPEIKGDKVLASAHSRFLLKDGWKGSRKNIPASYLTGYMAGKKALSNGVTDAILYSGTRRYTDRMAAALKGVIDAGVKVPADEESFPADERINGEHLKVKNDISSVKSKIDSEVKA</sequence>
<dbReference type="HAMAP" id="MF_01337_A">
    <property type="entry name" value="Ribosomal_uL18_A"/>
    <property type="match status" value="1"/>
</dbReference>
<dbReference type="RefSeq" id="WP_048105823.1">
    <property type="nucleotide sequence ID" value="NZ_CP007026.1"/>
</dbReference>
<comment type="subunit">
    <text evidence="6">Part of the 50S ribosomal subunit. Contacts the 5S and 23S rRNAs.</text>
</comment>
<dbReference type="SUPFAM" id="SSF53137">
    <property type="entry name" value="Translational machinery components"/>
    <property type="match status" value="1"/>
</dbReference>
<evidence type="ECO:0000256" key="6">
    <source>
        <dbReference type="HAMAP-Rule" id="MF_01337"/>
    </source>
</evidence>
<keyword evidence="5 6" id="KW-0687">Ribonucleoprotein</keyword>
<dbReference type="EMBL" id="CP007026">
    <property type="protein sequence ID" value="AJA92570.1"/>
    <property type="molecule type" value="Genomic_DNA"/>
</dbReference>
<dbReference type="GO" id="GO:0000027">
    <property type="term" value="P:ribosomal large subunit assembly"/>
    <property type="evidence" value="ECO:0007669"/>
    <property type="project" value="TreeGrafter"/>
</dbReference>
<reference evidence="7 9" key="1">
    <citation type="journal article" date="2015" name="Proc. Natl. Acad. Sci. U.S.A.">
        <title>Genomic and proteomic characterization of "Candidatus Nitrosopelagicus brevis": An ammonia-oxidizing archaeon from the open ocean.</title>
        <authorList>
            <person name="Santoro A.E."/>
            <person name="Dupont C.L."/>
            <person name="Richter R.A."/>
            <person name="Craig M.T."/>
            <person name="Carini P."/>
            <person name="McIlvin M.R."/>
            <person name="Yang Y."/>
            <person name="Orsi W.D."/>
            <person name="Moran D.M."/>
            <person name="Saito M.A."/>
        </authorList>
    </citation>
    <scope>NUCLEOTIDE SEQUENCE [LARGE SCALE GENOMIC DNA]</scope>
    <source>
        <strain evidence="7">CN25</strain>
        <strain evidence="9">V2</strain>
    </source>
</reference>
<evidence type="ECO:0000256" key="5">
    <source>
        <dbReference type="ARBA" id="ARBA00023274"/>
    </source>
</evidence>
<dbReference type="PANTHER" id="PTHR23410:SF12">
    <property type="entry name" value="LARGE RIBOSOMAL SUBUNIT PROTEIN UL18"/>
    <property type="match status" value="1"/>
</dbReference>
<dbReference type="HOGENOM" id="CLU_056222_2_1_2"/>
<evidence type="ECO:0000313" key="9">
    <source>
        <dbReference type="Proteomes" id="UP000030944"/>
    </source>
</evidence>
<proteinExistence type="inferred from homology"/>
<dbReference type="Proteomes" id="UP000030944">
    <property type="component" value="Chromosome"/>
</dbReference>
<dbReference type="STRING" id="1410606.T478_1117"/>
<dbReference type="GO" id="GO:0006412">
    <property type="term" value="P:translation"/>
    <property type="evidence" value="ECO:0007669"/>
    <property type="project" value="UniProtKB-UniRule"/>
</dbReference>
<dbReference type="Pfam" id="PF17144">
    <property type="entry name" value="Ribosomal_L5e"/>
    <property type="match status" value="1"/>
</dbReference>
<accession>A0A0A7V7D4</accession>
<keyword evidence="4 6" id="KW-0689">Ribosomal protein</keyword>
<dbReference type="GO" id="GO:0008097">
    <property type="term" value="F:5S rRNA binding"/>
    <property type="evidence" value="ECO:0007669"/>
    <property type="project" value="InterPro"/>
</dbReference>
<dbReference type="PANTHER" id="PTHR23410">
    <property type="entry name" value="RIBOSOMAL PROTEIN L5-RELATED"/>
    <property type="match status" value="1"/>
</dbReference>
<keyword evidence="3 6" id="KW-0694">RNA-binding</keyword>
<evidence type="ECO:0000313" key="10">
    <source>
        <dbReference type="Proteomes" id="UP000241022"/>
    </source>
</evidence>
<dbReference type="InterPro" id="IPR057267">
    <property type="entry name" value="Rbsml_uL18_arch"/>
</dbReference>
<dbReference type="NCBIfam" id="NF006342">
    <property type="entry name" value="PRK08569.1"/>
    <property type="match status" value="1"/>
</dbReference>
<evidence type="ECO:0000256" key="3">
    <source>
        <dbReference type="ARBA" id="ARBA00022884"/>
    </source>
</evidence>
<reference evidence="8" key="2">
    <citation type="submission" date="2016-05" db="EMBL/GenBank/DDBJ databases">
        <authorList>
            <person name="Lavstsen T."/>
            <person name="Jespersen J.S."/>
        </authorList>
    </citation>
    <scope>NUCLEOTIDE SEQUENCE [LARGE SCALE GENOMIC DNA]</scope>
    <source>
        <strain evidence="8">U25</strain>
    </source>
</reference>
<keyword evidence="2 6" id="KW-0699">rRNA-binding</keyword>
<reference evidence="8 10" key="3">
    <citation type="submission" date="2018-04" db="EMBL/GenBank/DDBJ databases">
        <title>Transcriptomics of ammonia oxidizing archaea.</title>
        <authorList>
            <person name="Carini P."/>
        </authorList>
    </citation>
    <scope>NUCLEOTIDE SEQUENCE [LARGE SCALE GENOMIC DNA]</scope>
    <source>
        <strain evidence="8 10">U25</strain>
    </source>
</reference>
<dbReference type="GeneID" id="24817001"/>
<dbReference type="EMBL" id="LXWN01000001">
    <property type="protein sequence ID" value="PTL88319.1"/>
    <property type="molecule type" value="Genomic_DNA"/>
</dbReference>
<gene>
    <name evidence="6" type="primary">rpl18</name>
    <name evidence="8" type="ORF">A7X95_03425</name>
    <name evidence="7" type="ORF">T478_1117</name>
</gene>
<dbReference type="Proteomes" id="UP000241022">
    <property type="component" value="Unassembled WGS sequence"/>
</dbReference>
<dbReference type="InterPro" id="IPR005485">
    <property type="entry name" value="Rbsml_uL18_euk_arch"/>
</dbReference>
<evidence type="ECO:0000256" key="4">
    <source>
        <dbReference type="ARBA" id="ARBA00022980"/>
    </source>
</evidence>
<dbReference type="GO" id="GO:0022625">
    <property type="term" value="C:cytosolic large ribosomal subunit"/>
    <property type="evidence" value="ECO:0007669"/>
    <property type="project" value="TreeGrafter"/>
</dbReference>
<evidence type="ECO:0000313" key="8">
    <source>
        <dbReference type="EMBL" id="PTL88319.1"/>
    </source>
</evidence>
<evidence type="ECO:0000256" key="2">
    <source>
        <dbReference type="ARBA" id="ARBA00022730"/>
    </source>
</evidence>
<comment type="function">
    <text evidence="6">This is one of the proteins that bind and probably mediate the attachment of the 5S RNA into the large ribosomal subunit, where it forms part of the central protuberance.</text>
</comment>
<keyword evidence="10" id="KW-1185">Reference proteome</keyword>
<protein>
    <recommendedName>
        <fullName evidence="6">Large ribosomal subunit protein uL18</fullName>
    </recommendedName>
</protein>